<dbReference type="STRING" id="1676925.ENSPKIP00000037703"/>
<dbReference type="CTD" id="310377"/>
<reference evidence="5" key="2">
    <citation type="submission" date="2025-09" db="UniProtKB">
        <authorList>
            <consortium name="Ensembl"/>
        </authorList>
    </citation>
    <scope>IDENTIFICATION</scope>
</reference>
<dbReference type="Pfam" id="PF22834">
    <property type="entry name" value="Polo_box_4"/>
    <property type="match status" value="1"/>
</dbReference>
<accession>A0A3B3T5H3</accession>
<dbReference type="Pfam" id="PF22833">
    <property type="entry name" value="C5orf34_2nd"/>
    <property type="match status" value="1"/>
</dbReference>
<dbReference type="PANTHER" id="PTHR34531">
    <property type="entry name" value="ZGC:153352"/>
    <property type="match status" value="1"/>
</dbReference>
<evidence type="ECO:0000313" key="6">
    <source>
        <dbReference type="Proteomes" id="UP000261540"/>
    </source>
</evidence>
<dbReference type="InterPro" id="IPR053900">
    <property type="entry name" value="C5orf34-like_dom"/>
</dbReference>
<evidence type="ECO:0000259" key="2">
    <source>
        <dbReference type="Pfam" id="PF15025"/>
    </source>
</evidence>
<protein>
    <submittedName>
        <fullName evidence="5">Zgc:153352</fullName>
    </submittedName>
</protein>
<dbReference type="InterPro" id="IPR053901">
    <property type="entry name" value="C5orf34-like"/>
</dbReference>
<name>A0A3B3T5H3_9TELE</name>
<feature type="region of interest" description="Disordered" evidence="1">
    <location>
        <begin position="158"/>
        <end position="179"/>
    </location>
</feature>
<dbReference type="KEGG" id="pki:111856513"/>
<feature type="domain" description="C5orf34-like" evidence="4">
    <location>
        <begin position="314"/>
        <end position="397"/>
    </location>
</feature>
<feature type="domain" description="C5orf34-like second" evidence="3">
    <location>
        <begin position="124"/>
        <end position="251"/>
    </location>
</feature>
<dbReference type="InterPro" id="IPR027830">
    <property type="entry name" value="C5orf34-like_N"/>
</dbReference>
<evidence type="ECO:0000259" key="4">
    <source>
        <dbReference type="Pfam" id="PF22834"/>
    </source>
</evidence>
<sequence>MAAVSFMVLLEDDALEVGYSNGSRLQLSPCGSEFVLEERPPASAHPLQTPRRLRRRTRFVTSAHKELLVQALDFRNRFATRPYLPEELLPMERRKVSFTDISEVEWPSFSEYSSCDRSLGPSREFVISSLDGNARLQLSPWGEEFSVVFLCRVSQDEPRKASGDCPGSRPASQCGKNKGKCWESLSDLRKRAPRVSGERGEALPGSRGRPSSPSTEPPTAHPGRTYLCTWVTQQHSCSFPPLLWHHPLSVAIQLRTATMGEGLLRGETTSGMEKGSLPQALPLRCFSPHQHRWWCRDSTGAQGALEYGTHDKLLKVMWIQGVLYRVTNSAVTMIEVFPGDGSVIRSSSTLPEYFTHHTVGREGQGAEKTYLLSSLPPDVAGQLYSMRSLVARAGRIMKCYNETKFSLNLPPSHCCWQEESSRSEASVVTLDPHALSLGCPGRQGLFQSHLSEQSWSAEAELAKIRRFNYLLDHSGILRSAGVSSGSGGPGNSQPEFLGIPATTHEEMSRESITASLRRTSDIIRDIEAFLSDGVTCDGAV</sequence>
<proteinExistence type="predicted"/>
<dbReference type="OrthoDB" id="75908at2759"/>
<dbReference type="Proteomes" id="UP000261540">
    <property type="component" value="Unplaced"/>
</dbReference>
<evidence type="ECO:0000256" key="1">
    <source>
        <dbReference type="SAM" id="MobiDB-lite"/>
    </source>
</evidence>
<evidence type="ECO:0000313" key="5">
    <source>
        <dbReference type="Ensembl" id="ENSPKIP00000037703.1"/>
    </source>
</evidence>
<dbReference type="InterPro" id="IPR053899">
    <property type="entry name" value="C5orf34-like_2nd"/>
</dbReference>
<dbReference type="GeneTree" id="ENSGT00500000044987"/>
<dbReference type="PANTHER" id="PTHR34531:SF1">
    <property type="entry name" value="CHROMOSOME 5 OPEN READING FRAME 34"/>
    <property type="match status" value="1"/>
</dbReference>
<dbReference type="Ensembl" id="ENSPKIT00000018678.1">
    <property type="protein sequence ID" value="ENSPKIP00000037703.1"/>
    <property type="gene ID" value="ENSPKIG00000015775.1"/>
</dbReference>
<organism evidence="5 6">
    <name type="scientific">Paramormyrops kingsleyae</name>
    <dbReference type="NCBI Taxonomy" id="1676925"/>
    <lineage>
        <taxon>Eukaryota</taxon>
        <taxon>Metazoa</taxon>
        <taxon>Chordata</taxon>
        <taxon>Craniata</taxon>
        <taxon>Vertebrata</taxon>
        <taxon>Euteleostomi</taxon>
        <taxon>Actinopterygii</taxon>
        <taxon>Neopterygii</taxon>
        <taxon>Teleostei</taxon>
        <taxon>Osteoglossocephala</taxon>
        <taxon>Osteoglossomorpha</taxon>
        <taxon>Osteoglossiformes</taxon>
        <taxon>Mormyridae</taxon>
        <taxon>Paramormyrops</taxon>
    </lineage>
</organism>
<feature type="compositionally biased region" description="Low complexity" evidence="1">
    <location>
        <begin position="204"/>
        <end position="214"/>
    </location>
</feature>
<keyword evidence="6" id="KW-1185">Reference proteome</keyword>
<feature type="compositionally biased region" description="Basic and acidic residues" evidence="1">
    <location>
        <begin position="191"/>
        <end position="201"/>
    </location>
</feature>
<reference evidence="5" key="1">
    <citation type="submission" date="2025-08" db="UniProtKB">
        <authorList>
            <consortium name="Ensembl"/>
        </authorList>
    </citation>
    <scope>IDENTIFICATION</scope>
</reference>
<evidence type="ECO:0000259" key="3">
    <source>
        <dbReference type="Pfam" id="PF22833"/>
    </source>
</evidence>
<feature type="domain" description="C5orf34-like N-terminal" evidence="2">
    <location>
        <begin position="7"/>
        <end position="76"/>
    </location>
</feature>
<feature type="region of interest" description="Disordered" evidence="1">
    <location>
        <begin position="191"/>
        <end position="220"/>
    </location>
</feature>
<dbReference type="Pfam" id="PF15025">
    <property type="entry name" value="C5orf34-like_N"/>
    <property type="match status" value="1"/>
</dbReference>
<dbReference type="AlphaFoldDB" id="A0A3B3T5H3"/>